<protein>
    <submittedName>
        <fullName evidence="2">Uncharacterized protein</fullName>
    </submittedName>
</protein>
<feature type="compositionally biased region" description="Basic and acidic residues" evidence="1">
    <location>
        <begin position="34"/>
        <end position="47"/>
    </location>
</feature>
<gene>
    <name evidence="2" type="ORF">S03H2_38334</name>
</gene>
<feature type="region of interest" description="Disordered" evidence="1">
    <location>
        <begin position="34"/>
        <end position="58"/>
    </location>
</feature>
<organism evidence="2">
    <name type="scientific">marine sediment metagenome</name>
    <dbReference type="NCBI Taxonomy" id="412755"/>
    <lineage>
        <taxon>unclassified sequences</taxon>
        <taxon>metagenomes</taxon>
        <taxon>ecological metagenomes</taxon>
    </lineage>
</organism>
<sequence>MGLGNANISKNLFAYSDRLTHTIEVLGIYGRGDEKNEAYPRITEKAGDPPPQYEYSEE</sequence>
<name>X1GC12_9ZZZZ</name>
<accession>X1GC12</accession>
<dbReference type="EMBL" id="BARU01023636">
    <property type="protein sequence ID" value="GAH55426.1"/>
    <property type="molecule type" value="Genomic_DNA"/>
</dbReference>
<comment type="caution">
    <text evidence="2">The sequence shown here is derived from an EMBL/GenBank/DDBJ whole genome shotgun (WGS) entry which is preliminary data.</text>
</comment>
<evidence type="ECO:0000256" key="1">
    <source>
        <dbReference type="SAM" id="MobiDB-lite"/>
    </source>
</evidence>
<evidence type="ECO:0000313" key="2">
    <source>
        <dbReference type="EMBL" id="GAH55426.1"/>
    </source>
</evidence>
<dbReference type="AlphaFoldDB" id="X1GC12"/>
<reference evidence="2" key="1">
    <citation type="journal article" date="2014" name="Front. Microbiol.">
        <title>High frequency of phylogenetically diverse reductive dehalogenase-homologous genes in deep subseafloor sedimentary metagenomes.</title>
        <authorList>
            <person name="Kawai M."/>
            <person name="Futagami T."/>
            <person name="Toyoda A."/>
            <person name="Takaki Y."/>
            <person name="Nishi S."/>
            <person name="Hori S."/>
            <person name="Arai W."/>
            <person name="Tsubouchi T."/>
            <person name="Morono Y."/>
            <person name="Uchiyama I."/>
            <person name="Ito T."/>
            <person name="Fujiyama A."/>
            <person name="Inagaki F."/>
            <person name="Takami H."/>
        </authorList>
    </citation>
    <scope>NUCLEOTIDE SEQUENCE</scope>
    <source>
        <strain evidence="2">Expedition CK06-06</strain>
    </source>
</reference>
<proteinExistence type="predicted"/>